<dbReference type="InterPro" id="IPR019734">
    <property type="entry name" value="TPR_rpt"/>
</dbReference>
<dbReference type="Gene3D" id="1.25.40.10">
    <property type="entry name" value="Tetratricopeptide repeat domain"/>
    <property type="match status" value="2"/>
</dbReference>
<dbReference type="Gene3D" id="3.40.50.2000">
    <property type="entry name" value="Glycogen Phosphorylase B"/>
    <property type="match status" value="1"/>
</dbReference>
<dbReference type="PANTHER" id="PTHR44858:SF1">
    <property type="entry name" value="UDP-N-ACETYLGLUCOSAMINE--PEPTIDE N-ACETYLGLUCOSAMINYLTRANSFERASE SPINDLY-RELATED"/>
    <property type="match status" value="1"/>
</dbReference>
<keyword evidence="2 3" id="KW-0802">TPR repeat</keyword>
<dbReference type="GO" id="GO:0016757">
    <property type="term" value="F:glycosyltransferase activity"/>
    <property type="evidence" value="ECO:0007669"/>
    <property type="project" value="InterPro"/>
</dbReference>
<dbReference type="InterPro" id="IPR050498">
    <property type="entry name" value="Ycf3"/>
</dbReference>
<dbReference type="InterPro" id="IPR011990">
    <property type="entry name" value="TPR-like_helical_dom_sf"/>
</dbReference>
<feature type="repeat" description="TPR" evidence="3">
    <location>
        <begin position="143"/>
        <end position="176"/>
    </location>
</feature>
<dbReference type="InterPro" id="IPR001296">
    <property type="entry name" value="Glyco_trans_1"/>
</dbReference>
<sequence length="637" mass="69659">MTRANSISAAFDHAVRLLENNQPDAARYVLRQILAVVPEHPDVLHLLGVCDLVEGKPGPAVDWIRRSLAGAPSDPVRYNNLAVALIRLGRFDEAVEATGQALALQAGYADALNNRGSALAELGRDAEALDAYTHAAALVADSAEVHVNKGHVHLRLGQPREALDSYLQALDIDAQHEPARDKLSLASHLATLSYFDPDSPYLAECPVDPASLDDFRAACRLLNDGHIGLAADGFEAVLQRHPDWIEARLLAAIVEYRRGGFASGLAHCDRLAMKDLPPSPQAILDDYRTRLSSVLRLQELQGAVHSGPALPPRQNGDEVLHLVCDFPRRAGTELRCLDLAARLGNHVRVEVWATGPDIHESFAGHGIRLIDPAAGEVPDGGTLAVIGAWHPIGEWYRAARFRRVVVVYNVDQPNHLEAAIKALALPGKPPLEIVYASDWMREQTRLPGRFEPSPVDLQRFRPQPGAFQPERFVVGRLSRDMHYKFHVGAPAFFSALAARGIPVRMMGATVLAGVLGGTPGIELMAVETQTPEDFLRSLDCFVYRTHSYFPEPWGRVVTEAMATGLPVVAHATGGFAQIIEHGRNGFLFHSDEEALHIIDALRASPGLRRSVGEAARASMEALYAESSFDRYWQFYAD</sequence>
<dbReference type="Pfam" id="PF00534">
    <property type="entry name" value="Glycos_transf_1"/>
    <property type="match status" value="1"/>
</dbReference>
<dbReference type="SUPFAM" id="SSF53756">
    <property type="entry name" value="UDP-Glycosyltransferase/glycogen phosphorylase"/>
    <property type="match status" value="1"/>
</dbReference>
<gene>
    <name evidence="5" type="ORF">HHL15_09000</name>
</gene>
<feature type="domain" description="Glycosyl transferase family 1" evidence="4">
    <location>
        <begin position="529"/>
        <end position="616"/>
    </location>
</feature>
<organism evidence="5 6">
    <name type="scientific">Zoogloea dura</name>
    <dbReference type="NCBI Taxonomy" id="2728840"/>
    <lineage>
        <taxon>Bacteria</taxon>
        <taxon>Pseudomonadati</taxon>
        <taxon>Pseudomonadota</taxon>
        <taxon>Betaproteobacteria</taxon>
        <taxon>Rhodocyclales</taxon>
        <taxon>Zoogloeaceae</taxon>
        <taxon>Zoogloea</taxon>
    </lineage>
</organism>
<dbReference type="Proteomes" id="UP000580043">
    <property type="component" value="Unassembled WGS sequence"/>
</dbReference>
<dbReference type="PANTHER" id="PTHR44858">
    <property type="entry name" value="TETRATRICOPEPTIDE REPEAT PROTEIN 6"/>
    <property type="match status" value="1"/>
</dbReference>
<name>A0A848G4F0_9RHOO</name>
<evidence type="ECO:0000256" key="1">
    <source>
        <dbReference type="ARBA" id="ARBA00022737"/>
    </source>
</evidence>
<dbReference type="Pfam" id="PF13181">
    <property type="entry name" value="TPR_8"/>
    <property type="match status" value="1"/>
</dbReference>
<keyword evidence="6" id="KW-1185">Reference proteome</keyword>
<evidence type="ECO:0000256" key="3">
    <source>
        <dbReference type="PROSITE-ProRule" id="PRU00339"/>
    </source>
</evidence>
<evidence type="ECO:0000259" key="4">
    <source>
        <dbReference type="Pfam" id="PF00534"/>
    </source>
</evidence>
<evidence type="ECO:0000256" key="2">
    <source>
        <dbReference type="ARBA" id="ARBA00022803"/>
    </source>
</evidence>
<keyword evidence="1" id="KW-0677">Repeat</keyword>
<accession>A0A848G4F0</accession>
<dbReference type="AlphaFoldDB" id="A0A848G4F0"/>
<protein>
    <submittedName>
        <fullName evidence="5">Tetratricopeptide repeat protein</fullName>
    </submittedName>
</protein>
<comment type="caution">
    <text evidence="5">The sequence shown here is derived from an EMBL/GenBank/DDBJ whole genome shotgun (WGS) entry which is preliminary data.</text>
</comment>
<evidence type="ECO:0000313" key="6">
    <source>
        <dbReference type="Proteomes" id="UP000580043"/>
    </source>
</evidence>
<dbReference type="CDD" id="cd03801">
    <property type="entry name" value="GT4_PimA-like"/>
    <property type="match status" value="1"/>
</dbReference>
<evidence type="ECO:0000313" key="5">
    <source>
        <dbReference type="EMBL" id="NML25876.1"/>
    </source>
</evidence>
<dbReference type="SMART" id="SM00028">
    <property type="entry name" value="TPR"/>
    <property type="match status" value="4"/>
</dbReference>
<dbReference type="PROSITE" id="PS50005">
    <property type="entry name" value="TPR"/>
    <property type="match status" value="1"/>
</dbReference>
<proteinExistence type="predicted"/>
<dbReference type="SUPFAM" id="SSF48452">
    <property type="entry name" value="TPR-like"/>
    <property type="match status" value="1"/>
</dbReference>
<dbReference type="RefSeq" id="WP_169145418.1">
    <property type="nucleotide sequence ID" value="NZ_JABBGA010000005.1"/>
</dbReference>
<reference evidence="5 6" key="1">
    <citation type="submission" date="2020-04" db="EMBL/GenBank/DDBJ databases">
        <title>Zoogloea sp. G-4-1-14 isolated from soil.</title>
        <authorList>
            <person name="Dahal R.H."/>
        </authorList>
    </citation>
    <scope>NUCLEOTIDE SEQUENCE [LARGE SCALE GENOMIC DNA]</scope>
    <source>
        <strain evidence="5 6">G-4-1-14</strain>
    </source>
</reference>
<dbReference type="EMBL" id="JABBGA010000005">
    <property type="protein sequence ID" value="NML25876.1"/>
    <property type="molecule type" value="Genomic_DNA"/>
</dbReference>
<dbReference type="Pfam" id="PF13432">
    <property type="entry name" value="TPR_16"/>
    <property type="match status" value="2"/>
</dbReference>